<dbReference type="PROSITE" id="PS00211">
    <property type="entry name" value="ABC_TRANSPORTER_1"/>
    <property type="match status" value="1"/>
</dbReference>
<evidence type="ECO:0000256" key="3">
    <source>
        <dbReference type="ARBA" id="ARBA00022475"/>
    </source>
</evidence>
<keyword evidence="4" id="KW-0547">Nucleotide-binding</keyword>
<proteinExistence type="inferred from homology"/>
<keyword evidence="6" id="KW-1133">Transmembrane helix</keyword>
<accession>A0A9E9NT95</accession>
<dbReference type="InterPro" id="IPR027417">
    <property type="entry name" value="P-loop_NTPase"/>
</dbReference>
<organism evidence="8">
    <name type="scientific">Oxalobacter aliiformigenes</name>
    <dbReference type="NCBI Taxonomy" id="2946593"/>
    <lineage>
        <taxon>Bacteria</taxon>
        <taxon>Pseudomonadati</taxon>
        <taxon>Pseudomonadota</taxon>
        <taxon>Betaproteobacteria</taxon>
        <taxon>Burkholderiales</taxon>
        <taxon>Oxalobacteraceae</taxon>
        <taxon>Oxalobacter</taxon>
    </lineage>
</organism>
<dbReference type="InterPro" id="IPR017871">
    <property type="entry name" value="ABC_transporter-like_CS"/>
</dbReference>
<feature type="domain" description="ABC transporter" evidence="7">
    <location>
        <begin position="2"/>
        <end position="242"/>
    </location>
</feature>
<evidence type="ECO:0000256" key="1">
    <source>
        <dbReference type="ARBA" id="ARBA00005417"/>
    </source>
</evidence>
<evidence type="ECO:0000313" key="8">
    <source>
        <dbReference type="EMBL" id="WAV91004.1"/>
    </source>
</evidence>
<feature type="transmembrane region" description="Helical" evidence="6">
    <location>
        <begin position="259"/>
        <end position="283"/>
    </location>
</feature>
<dbReference type="InterPro" id="IPR003439">
    <property type="entry name" value="ABC_transporter-like_ATP-bd"/>
</dbReference>
<dbReference type="Proteomes" id="UP001164819">
    <property type="component" value="Chromosome"/>
</dbReference>
<dbReference type="InterPro" id="IPR050153">
    <property type="entry name" value="Metal_Ion_Import_ABC"/>
</dbReference>
<dbReference type="Pfam" id="PF00005">
    <property type="entry name" value="ABC_tran"/>
    <property type="match status" value="1"/>
</dbReference>
<sequence>MIEIRSFSFSYVKQRHAIDDLSLTIRPGEIVNILGPNGSGKSTLLKAMLGLLPVRKGSIAIDGQDIADMSHVDLAKRLNYVPQQHHGVFNYRVMDIVMMARTSGSPWLGYSAKDYRIARQALEKIRMTHFADRPYLELSGGERQLVMIARALAQGGQYFIMDEPVTGLDYGNQFHLLETIQSLASSVTGDHAPAFILTTHHPEHARFLGGRAILMSQGHIIADGASKKTSPRKRYVLFTGFPRQSWKNFLLLTEKNMNWLATLVDYGIIGILLLLSILVVTLATKRFLFSDDLIRLNTRPETSLSCICRGTCISSALLPAIPPMWDYSVPCSES</sequence>
<dbReference type="PANTHER" id="PTHR42734">
    <property type="entry name" value="METAL TRANSPORT SYSTEM ATP-BINDING PROTEIN TM_0124-RELATED"/>
    <property type="match status" value="1"/>
</dbReference>
<evidence type="ECO:0000256" key="2">
    <source>
        <dbReference type="ARBA" id="ARBA00022448"/>
    </source>
</evidence>
<dbReference type="PROSITE" id="PS50893">
    <property type="entry name" value="ABC_TRANSPORTER_2"/>
    <property type="match status" value="1"/>
</dbReference>
<keyword evidence="6" id="KW-0812">Transmembrane</keyword>
<gene>
    <name evidence="8" type="ORF">NB646_09275</name>
</gene>
<dbReference type="RefSeq" id="WP_269315856.1">
    <property type="nucleotide sequence ID" value="NZ_CP098251.1"/>
</dbReference>
<dbReference type="SMART" id="SM00382">
    <property type="entry name" value="AAA"/>
    <property type="match status" value="1"/>
</dbReference>
<dbReference type="InterPro" id="IPR003593">
    <property type="entry name" value="AAA+_ATPase"/>
</dbReference>
<dbReference type="PANTHER" id="PTHR42734:SF6">
    <property type="entry name" value="MOLYBDATE IMPORT ATP-BINDING PROTEIN MOLC"/>
    <property type="match status" value="1"/>
</dbReference>
<dbReference type="SUPFAM" id="SSF52540">
    <property type="entry name" value="P-loop containing nucleoside triphosphate hydrolases"/>
    <property type="match status" value="1"/>
</dbReference>
<keyword evidence="2" id="KW-0813">Transport</keyword>
<protein>
    <submittedName>
        <fullName evidence="8">ABC transporter ATP-binding protein</fullName>
    </submittedName>
</protein>
<dbReference type="GO" id="GO:0005524">
    <property type="term" value="F:ATP binding"/>
    <property type="evidence" value="ECO:0007669"/>
    <property type="project" value="UniProtKB-KW"/>
</dbReference>
<name>A0A9E9NT95_9BURK</name>
<evidence type="ECO:0000256" key="6">
    <source>
        <dbReference type="SAM" id="Phobius"/>
    </source>
</evidence>
<reference evidence="8" key="1">
    <citation type="journal article" date="2022" name="Front. Microbiol.">
        <title>New perspectives on an old grouping: The genomic and phenotypic variability of Oxalobacter formigenes and the implications for calcium oxalate stone prevention.</title>
        <authorList>
            <person name="Chmiel J.A."/>
            <person name="Carr C."/>
            <person name="Stuivenberg G.A."/>
            <person name="Venema R."/>
            <person name="Chanyi R.M."/>
            <person name="Al K.F."/>
            <person name="Giguere D."/>
            <person name="Say H."/>
            <person name="Akouris P.P."/>
            <person name="Dominguez Romero S.A."/>
            <person name="Kwong A."/>
            <person name="Tai V."/>
            <person name="Koval S.F."/>
            <person name="Razvi H."/>
            <person name="Bjazevic J."/>
            <person name="Burton J.P."/>
        </authorList>
    </citation>
    <scope>NUCLEOTIDE SEQUENCE</scope>
    <source>
        <strain evidence="8">OxK</strain>
    </source>
</reference>
<dbReference type="GO" id="GO:0016887">
    <property type="term" value="F:ATP hydrolysis activity"/>
    <property type="evidence" value="ECO:0007669"/>
    <property type="project" value="InterPro"/>
</dbReference>
<evidence type="ECO:0000259" key="7">
    <source>
        <dbReference type="PROSITE" id="PS50893"/>
    </source>
</evidence>
<keyword evidence="3" id="KW-1003">Cell membrane</keyword>
<dbReference type="CDD" id="cd03214">
    <property type="entry name" value="ABC_Iron-Siderophores_B12_Hemin"/>
    <property type="match status" value="1"/>
</dbReference>
<evidence type="ECO:0000256" key="5">
    <source>
        <dbReference type="ARBA" id="ARBA00022840"/>
    </source>
</evidence>
<dbReference type="Gene3D" id="3.40.50.300">
    <property type="entry name" value="P-loop containing nucleotide triphosphate hydrolases"/>
    <property type="match status" value="1"/>
</dbReference>
<comment type="similarity">
    <text evidence="1">Belongs to the ABC transporter superfamily.</text>
</comment>
<keyword evidence="6" id="KW-0472">Membrane</keyword>
<keyword evidence="5 8" id="KW-0067">ATP-binding</keyword>
<dbReference type="EMBL" id="CP098251">
    <property type="protein sequence ID" value="WAV91004.1"/>
    <property type="molecule type" value="Genomic_DNA"/>
</dbReference>
<dbReference type="AlphaFoldDB" id="A0A9E9NT95"/>
<evidence type="ECO:0000256" key="4">
    <source>
        <dbReference type="ARBA" id="ARBA00022741"/>
    </source>
</evidence>